<evidence type="ECO:0000313" key="2">
    <source>
        <dbReference type="Proteomes" id="UP000887159"/>
    </source>
</evidence>
<sequence>MQHKDLQKLWTCIGDKISLFILRKVISSSLSITKCIFNGSYPMSISTEMNWLTSFAKEGSDHRVPSTSELTYLELFWKQNAQNKEKWLKPFHKWFKDKRPGLSLSLPCDS</sequence>
<proteinExistence type="predicted"/>
<protein>
    <submittedName>
        <fullName evidence="1">Uncharacterized protein</fullName>
    </submittedName>
</protein>
<dbReference type="Proteomes" id="UP000887159">
    <property type="component" value="Unassembled WGS sequence"/>
</dbReference>
<gene>
    <name evidence="1" type="ORF">TNCV_4844421</name>
</gene>
<name>A0A8X6WJT8_TRICX</name>
<dbReference type="AlphaFoldDB" id="A0A8X6WJT8"/>
<dbReference type="EMBL" id="BMAU01021435">
    <property type="protein sequence ID" value="GFY36070.1"/>
    <property type="molecule type" value="Genomic_DNA"/>
</dbReference>
<comment type="caution">
    <text evidence="1">The sequence shown here is derived from an EMBL/GenBank/DDBJ whole genome shotgun (WGS) entry which is preliminary data.</text>
</comment>
<organism evidence="1 2">
    <name type="scientific">Trichonephila clavipes</name>
    <name type="common">Golden silk orbweaver</name>
    <name type="synonym">Nephila clavipes</name>
    <dbReference type="NCBI Taxonomy" id="2585209"/>
    <lineage>
        <taxon>Eukaryota</taxon>
        <taxon>Metazoa</taxon>
        <taxon>Ecdysozoa</taxon>
        <taxon>Arthropoda</taxon>
        <taxon>Chelicerata</taxon>
        <taxon>Arachnida</taxon>
        <taxon>Araneae</taxon>
        <taxon>Araneomorphae</taxon>
        <taxon>Entelegynae</taxon>
        <taxon>Araneoidea</taxon>
        <taxon>Nephilidae</taxon>
        <taxon>Trichonephila</taxon>
    </lineage>
</organism>
<keyword evidence="2" id="KW-1185">Reference proteome</keyword>
<accession>A0A8X6WJT8</accession>
<reference evidence="1" key="1">
    <citation type="submission" date="2020-08" db="EMBL/GenBank/DDBJ databases">
        <title>Multicomponent nature underlies the extraordinary mechanical properties of spider dragline silk.</title>
        <authorList>
            <person name="Kono N."/>
            <person name="Nakamura H."/>
            <person name="Mori M."/>
            <person name="Yoshida Y."/>
            <person name="Ohtoshi R."/>
            <person name="Malay A.D."/>
            <person name="Moran D.A.P."/>
            <person name="Tomita M."/>
            <person name="Numata K."/>
            <person name="Arakawa K."/>
        </authorList>
    </citation>
    <scope>NUCLEOTIDE SEQUENCE</scope>
</reference>
<evidence type="ECO:0000313" key="1">
    <source>
        <dbReference type="EMBL" id="GFY36070.1"/>
    </source>
</evidence>